<evidence type="ECO:0008006" key="3">
    <source>
        <dbReference type="Google" id="ProtNLM"/>
    </source>
</evidence>
<dbReference type="PANTHER" id="PTHR31286:SF179">
    <property type="entry name" value="RNASE H TYPE-1 DOMAIN-CONTAINING PROTEIN"/>
    <property type="match status" value="1"/>
</dbReference>
<organism evidence="1 2">
    <name type="scientific">Lithospermum erythrorhizon</name>
    <name type="common">Purple gromwell</name>
    <name type="synonym">Lithospermum officinale var. erythrorhizon</name>
    <dbReference type="NCBI Taxonomy" id="34254"/>
    <lineage>
        <taxon>Eukaryota</taxon>
        <taxon>Viridiplantae</taxon>
        <taxon>Streptophyta</taxon>
        <taxon>Embryophyta</taxon>
        <taxon>Tracheophyta</taxon>
        <taxon>Spermatophyta</taxon>
        <taxon>Magnoliopsida</taxon>
        <taxon>eudicotyledons</taxon>
        <taxon>Gunneridae</taxon>
        <taxon>Pentapetalae</taxon>
        <taxon>asterids</taxon>
        <taxon>lamiids</taxon>
        <taxon>Boraginales</taxon>
        <taxon>Boraginaceae</taxon>
        <taxon>Boraginoideae</taxon>
        <taxon>Lithospermeae</taxon>
        <taxon>Lithospermum</taxon>
    </lineage>
</organism>
<dbReference type="InterPro" id="IPR040256">
    <property type="entry name" value="At4g02000-like"/>
</dbReference>
<reference evidence="1 2" key="1">
    <citation type="submission" date="2024-01" db="EMBL/GenBank/DDBJ databases">
        <title>The complete chloroplast genome sequence of Lithospermum erythrorhizon: insights into the phylogenetic relationship among Boraginaceae species and the maternal lineages of purple gromwells.</title>
        <authorList>
            <person name="Okada T."/>
            <person name="Watanabe K."/>
        </authorList>
    </citation>
    <scope>NUCLEOTIDE SEQUENCE [LARGE SCALE GENOMIC DNA]</scope>
</reference>
<name>A0AAV3R9S3_LITER</name>
<dbReference type="EMBL" id="BAABME010008245">
    <property type="protein sequence ID" value="GAA0172703.1"/>
    <property type="molecule type" value="Genomic_DNA"/>
</dbReference>
<proteinExistence type="predicted"/>
<dbReference type="PANTHER" id="PTHR31286">
    <property type="entry name" value="GLYCINE-RICH CELL WALL STRUCTURAL PROTEIN 1.8-LIKE"/>
    <property type="match status" value="1"/>
</dbReference>
<comment type="caution">
    <text evidence="1">The sequence shown here is derived from an EMBL/GenBank/DDBJ whole genome shotgun (WGS) entry which is preliminary data.</text>
</comment>
<keyword evidence="2" id="KW-1185">Reference proteome</keyword>
<gene>
    <name evidence="1" type="ORF">LIER_26474</name>
</gene>
<evidence type="ECO:0000313" key="1">
    <source>
        <dbReference type="EMBL" id="GAA0172703.1"/>
    </source>
</evidence>
<sequence length="349" mass="39675">MEDYTRLWVRLVWYIQSCPMRIFKWTPEFNPSIESPLTPIWVHFNGLSLYLFEGEGLLKVANSIGKPLRVDSHNVNRVKLGMASVCVELDVSKLLMNETRVSFVDDEDPNVVEGFWHRVEYDSVPPYFSKCFHIGHKVDECKRDMEKEQGRGPMAPYVNRRRYYGTKDNITPAITPYIRRGKVIDQWSVRVYNKSTRTVAPVKESVSITNAFDKLREVEEVEISPIEEASVRTKATHMVDLAQGKDNVVDSKVQERALGSVMAVEKFQLEDLQIIPKDFEDGMGDFSKDFTVRSAPTSPKGSPTLLIGLLKGEELSIQGSTRTEEGVGDGKILDDPQVHTIFQGTLIMR</sequence>
<evidence type="ECO:0000313" key="2">
    <source>
        <dbReference type="Proteomes" id="UP001454036"/>
    </source>
</evidence>
<accession>A0AAV3R9S3</accession>
<protein>
    <recommendedName>
        <fullName evidence="3">DUF4283 domain-containing protein</fullName>
    </recommendedName>
</protein>
<dbReference type="AlphaFoldDB" id="A0AAV3R9S3"/>
<dbReference type="Proteomes" id="UP001454036">
    <property type="component" value="Unassembled WGS sequence"/>
</dbReference>